<sequence>VCRHISKKMCVGVEPECDFMNTWTTVKAYAGMMIPEPGSIIEHPEGKDLAVISDAKLYIRKSYKDIHDIVIKAGQSKKPKILITGTSGYGTVNPLICLAKSVIAISPKAAKTRNFQEFDKDLIHRYHMPPWLEEELLACQKLVQPLLPEKLVVEIYEILGGIPRYVLKVPAKCIAEGGKIMSENILENAKAKATYCFVSTLSSLANVNMFLQCLRDHGEYMEISNHIIHRLPCPVTYEEGTIAWGSRHIELNVLKKWELQSWNKLLESFCNSSTPEGYKVISEKLFVPKNLNSELISHRFSPNCLFQVTVSETHPIMHHHLVNIVEHMPAYLQDKKTKIQFYFVVPEDKYDNFQYQKLETETRNEQNVKSTREIK</sequence>
<name>A0A9N9EA78_9GLOM</name>
<comment type="caution">
    <text evidence="1">The sequence shown here is derived from an EMBL/GenBank/DDBJ whole genome shotgun (WGS) entry which is preliminary data.</text>
</comment>
<feature type="non-terminal residue" evidence="1">
    <location>
        <position position="375"/>
    </location>
</feature>
<dbReference type="AlphaFoldDB" id="A0A9N9EA78"/>
<protein>
    <submittedName>
        <fullName evidence="1">5922_t:CDS:1</fullName>
    </submittedName>
</protein>
<dbReference type="OrthoDB" id="19861at2759"/>
<reference evidence="1" key="1">
    <citation type="submission" date="2021-06" db="EMBL/GenBank/DDBJ databases">
        <authorList>
            <person name="Kallberg Y."/>
            <person name="Tangrot J."/>
            <person name="Rosling A."/>
        </authorList>
    </citation>
    <scope>NUCLEOTIDE SEQUENCE</scope>
    <source>
        <strain evidence="1">BR232B</strain>
    </source>
</reference>
<dbReference type="PANTHER" id="PTHR33129:SF1">
    <property type="entry name" value="ATP-BINDING PROTEIN"/>
    <property type="match status" value="1"/>
</dbReference>
<dbReference type="InterPro" id="IPR052980">
    <property type="entry name" value="Crinkler_effector"/>
</dbReference>
<keyword evidence="2" id="KW-1185">Reference proteome</keyword>
<dbReference type="PANTHER" id="PTHR33129">
    <property type="entry name" value="PROTEIN KINASE DOMAIN-CONTAINING PROTEIN-RELATED"/>
    <property type="match status" value="1"/>
</dbReference>
<organism evidence="1 2">
    <name type="scientific">Paraglomus brasilianum</name>
    <dbReference type="NCBI Taxonomy" id="144538"/>
    <lineage>
        <taxon>Eukaryota</taxon>
        <taxon>Fungi</taxon>
        <taxon>Fungi incertae sedis</taxon>
        <taxon>Mucoromycota</taxon>
        <taxon>Glomeromycotina</taxon>
        <taxon>Glomeromycetes</taxon>
        <taxon>Paraglomerales</taxon>
        <taxon>Paraglomeraceae</taxon>
        <taxon>Paraglomus</taxon>
    </lineage>
</organism>
<accession>A0A9N9EA78</accession>
<dbReference type="EMBL" id="CAJVPI010004191">
    <property type="protein sequence ID" value="CAG8665766.1"/>
    <property type="molecule type" value="Genomic_DNA"/>
</dbReference>
<dbReference type="Proteomes" id="UP000789739">
    <property type="component" value="Unassembled WGS sequence"/>
</dbReference>
<gene>
    <name evidence="1" type="ORF">PBRASI_LOCUS11035</name>
</gene>
<feature type="non-terminal residue" evidence="1">
    <location>
        <position position="1"/>
    </location>
</feature>
<evidence type="ECO:0000313" key="1">
    <source>
        <dbReference type="EMBL" id="CAG8665766.1"/>
    </source>
</evidence>
<evidence type="ECO:0000313" key="2">
    <source>
        <dbReference type="Proteomes" id="UP000789739"/>
    </source>
</evidence>
<proteinExistence type="predicted"/>